<name>A0A0G1WZL4_9BACT</name>
<organism evidence="1 2">
    <name type="scientific">Candidatus Gottesmanbacteria bacterium GW2011_GWA1_48_13</name>
    <dbReference type="NCBI Taxonomy" id="1618439"/>
    <lineage>
        <taxon>Bacteria</taxon>
        <taxon>Candidatus Gottesmaniibacteriota</taxon>
    </lineage>
</organism>
<evidence type="ECO:0000313" key="2">
    <source>
        <dbReference type="Proteomes" id="UP000034661"/>
    </source>
</evidence>
<comment type="caution">
    <text evidence="1">The sequence shown here is derived from an EMBL/GenBank/DDBJ whole genome shotgun (WGS) entry which is preliminary data.</text>
</comment>
<dbReference type="AlphaFoldDB" id="A0A0G1WZL4"/>
<dbReference type="Proteomes" id="UP000034661">
    <property type="component" value="Unassembled WGS sequence"/>
</dbReference>
<evidence type="ECO:0000313" key="1">
    <source>
        <dbReference type="EMBL" id="KKU95753.1"/>
    </source>
</evidence>
<sequence>MCRGVDLPDGYAKRIALLNTTSLNKARVIAAEMNRIKREEMFQAFVANNMPLAKMIHKREIGKIALAMLCLGEASKYNPAKSRSFSLGNSDPRIICLFLDLLRISFTSFNAEKIRCGVQCRADQDPEELKKYWMRITGVPERLFYKPLVDPRTIGKPTRKPDYKGVLRVYYMNTKVHLELESLADLVYNQARTRARSSSG</sequence>
<reference evidence="1 2" key="1">
    <citation type="journal article" date="2015" name="Nature">
        <title>rRNA introns, odd ribosomes, and small enigmatic genomes across a large radiation of phyla.</title>
        <authorList>
            <person name="Brown C.T."/>
            <person name="Hug L.A."/>
            <person name="Thomas B.C."/>
            <person name="Sharon I."/>
            <person name="Castelle C.J."/>
            <person name="Singh A."/>
            <person name="Wilkins M.J."/>
            <person name="Williams K.H."/>
            <person name="Banfield J.F."/>
        </authorList>
    </citation>
    <scope>NUCLEOTIDE SEQUENCE [LARGE SCALE GENOMIC DNA]</scope>
</reference>
<gene>
    <name evidence="1" type="ORF">UY27_C0009G0016</name>
</gene>
<dbReference type="EMBL" id="LCPJ01000009">
    <property type="protein sequence ID" value="KKU95753.1"/>
    <property type="molecule type" value="Genomic_DNA"/>
</dbReference>
<accession>A0A0G1WZL4</accession>
<protein>
    <submittedName>
        <fullName evidence="1">Uncharacterized protein</fullName>
    </submittedName>
</protein>
<proteinExistence type="predicted"/>